<sequence>MWVTFLALPRSVAITGDAIAAGGGVPGPIYC</sequence>
<proteinExistence type="predicted"/>
<accession>A0A366D0P6</accession>
<evidence type="ECO:0000313" key="1">
    <source>
        <dbReference type="EMBL" id="RBO83034.1"/>
    </source>
</evidence>
<protein>
    <submittedName>
        <fullName evidence="1">Uncharacterized protein</fullName>
    </submittedName>
</protein>
<dbReference type="EMBL" id="QNRE01000020">
    <property type="protein sequence ID" value="RBO83034.1"/>
    <property type="molecule type" value="Genomic_DNA"/>
</dbReference>
<dbReference type="Proteomes" id="UP000252586">
    <property type="component" value="Unassembled WGS sequence"/>
</dbReference>
<evidence type="ECO:0000313" key="2">
    <source>
        <dbReference type="Proteomes" id="UP000252586"/>
    </source>
</evidence>
<comment type="caution">
    <text evidence="1">The sequence shown here is derived from an EMBL/GenBank/DDBJ whole genome shotgun (WGS) entry which is preliminary data.</text>
</comment>
<keyword evidence="2" id="KW-1185">Reference proteome</keyword>
<dbReference type="STRING" id="1210090.GCA_001613185_06090"/>
<organism evidence="1 2">
    <name type="scientific">Nocardia puris</name>
    <dbReference type="NCBI Taxonomy" id="208602"/>
    <lineage>
        <taxon>Bacteria</taxon>
        <taxon>Bacillati</taxon>
        <taxon>Actinomycetota</taxon>
        <taxon>Actinomycetes</taxon>
        <taxon>Mycobacteriales</taxon>
        <taxon>Nocardiaceae</taxon>
        <taxon>Nocardia</taxon>
    </lineage>
</organism>
<dbReference type="AlphaFoldDB" id="A0A366D0P6"/>
<reference evidence="1 2" key="1">
    <citation type="submission" date="2018-06" db="EMBL/GenBank/DDBJ databases">
        <title>Genomic Encyclopedia of Type Strains, Phase IV (KMG-IV): sequencing the most valuable type-strain genomes for metagenomic binning, comparative biology and taxonomic classification.</title>
        <authorList>
            <person name="Goeker M."/>
        </authorList>
    </citation>
    <scope>NUCLEOTIDE SEQUENCE [LARGE SCALE GENOMIC DNA]</scope>
    <source>
        <strain evidence="1 2">DSM 44599</strain>
    </source>
</reference>
<gene>
    <name evidence="1" type="ORF">DFR74_12033</name>
</gene>
<name>A0A366D0P6_9NOCA</name>